<dbReference type="Proteomes" id="UP000247792">
    <property type="component" value="Unassembled WGS sequence"/>
</dbReference>
<dbReference type="EMBL" id="QJKB01000003">
    <property type="protein sequence ID" value="PXX44161.1"/>
    <property type="molecule type" value="Genomic_DNA"/>
</dbReference>
<organism evidence="1 2">
    <name type="scientific">Undibacterium pigrum</name>
    <dbReference type="NCBI Taxonomy" id="401470"/>
    <lineage>
        <taxon>Bacteria</taxon>
        <taxon>Pseudomonadati</taxon>
        <taxon>Pseudomonadota</taxon>
        <taxon>Betaproteobacteria</taxon>
        <taxon>Burkholderiales</taxon>
        <taxon>Oxalobacteraceae</taxon>
        <taxon>Undibacterium</taxon>
    </lineage>
</organism>
<accession>A0A318J8F6</accession>
<dbReference type="AlphaFoldDB" id="A0A318J8F6"/>
<name>A0A318J8F6_9BURK</name>
<keyword evidence="2" id="KW-1185">Reference proteome</keyword>
<protein>
    <recommendedName>
        <fullName evidence="3">Nucleotidyltransferase-like protein</fullName>
    </recommendedName>
</protein>
<evidence type="ECO:0000313" key="1">
    <source>
        <dbReference type="EMBL" id="PXX44161.1"/>
    </source>
</evidence>
<reference evidence="1 2" key="1">
    <citation type="submission" date="2018-05" db="EMBL/GenBank/DDBJ databases">
        <title>Genomic Encyclopedia of Type Strains, Phase IV (KMG-IV): sequencing the most valuable type-strain genomes for metagenomic binning, comparative biology and taxonomic classification.</title>
        <authorList>
            <person name="Goeker M."/>
        </authorList>
    </citation>
    <scope>NUCLEOTIDE SEQUENCE [LARGE SCALE GENOMIC DNA]</scope>
    <source>
        <strain evidence="1 2">DSM 19792</strain>
    </source>
</reference>
<comment type="caution">
    <text evidence="1">The sequence shown here is derived from an EMBL/GenBank/DDBJ whole genome shotgun (WGS) entry which is preliminary data.</text>
</comment>
<sequence length="217" mass="24268">MLRGLVFGFTQGFSYDYPMMIHTPNEAESLRAEIAALAARMIAEDGADYASAKRKAAKQLLGNHKVKGDVLPDNAQIEQEVREYNELFFGDTQPQRLLHLRQLALEIMDELERYSPYIVGAVLNGTAGNHSDIHLHLFADNTKDVAIYLLNKDVQFEVSESFNNRNESIETLSFMYKNEGVHLVLQDQDAIRSGHGKSTERANAAGLRAILAEADTE</sequence>
<evidence type="ECO:0000313" key="2">
    <source>
        <dbReference type="Proteomes" id="UP000247792"/>
    </source>
</evidence>
<gene>
    <name evidence="1" type="ORF">DFR42_103430</name>
</gene>
<proteinExistence type="predicted"/>
<evidence type="ECO:0008006" key="3">
    <source>
        <dbReference type="Google" id="ProtNLM"/>
    </source>
</evidence>